<evidence type="ECO:0000313" key="8">
    <source>
        <dbReference type="Proteomes" id="UP000189369"/>
    </source>
</evidence>
<sequence>MRLARRYLATEIYRSSAVVLLALLGLFSFFNLIEELDKLSASLSLGSLLYLQLLNLPTQLYELLPIGLLIGAVLALAGLAQRNELVILRVSGVSGLQLLVSLWIITIPLMIGALVLSEYITPRAEIQASESSLKLLGKAGGGRLNSGYWFKENGANDQTRLINITHLRGTSEVEQVHVYEFDANQHLQSYTQAAVGEFTPNHLLLKEVQRSVINPDALQALEAGTTPSAPIITLEHTDQLELETSLSAERLLVRVLTPERMAATDLIDYIAYLKANQLETERQTVALWRKLAYPFTLLVMITIAAPISFMQTRHGGVGTKIFLGILIGVGFFMANQLALNLGMLTNWQPWLTALLPSVFALIVALGALLIIENAHRWARHFHREA</sequence>
<dbReference type="NCBIfam" id="TIGR04408">
    <property type="entry name" value="LptG_lptG"/>
    <property type="match status" value="1"/>
</dbReference>
<gene>
    <name evidence="7" type="ORF">PAEH1_06675</name>
</gene>
<dbReference type="GO" id="GO:0055085">
    <property type="term" value="P:transmembrane transport"/>
    <property type="evidence" value="ECO:0007669"/>
    <property type="project" value="InterPro"/>
</dbReference>
<dbReference type="GO" id="GO:0043190">
    <property type="term" value="C:ATP-binding cassette (ABC) transporter complex"/>
    <property type="evidence" value="ECO:0007669"/>
    <property type="project" value="InterPro"/>
</dbReference>
<dbReference type="KEGG" id="phn:PAEH1_06675"/>
<dbReference type="GO" id="GO:0015920">
    <property type="term" value="P:lipopolysaccharide transport"/>
    <property type="evidence" value="ECO:0007669"/>
    <property type="project" value="TreeGrafter"/>
</dbReference>
<feature type="transmembrane region" description="Helical" evidence="6">
    <location>
        <begin position="12"/>
        <end position="33"/>
    </location>
</feature>
<evidence type="ECO:0000256" key="4">
    <source>
        <dbReference type="ARBA" id="ARBA00022989"/>
    </source>
</evidence>
<dbReference type="Proteomes" id="UP000189369">
    <property type="component" value="Chromosome"/>
</dbReference>
<evidence type="ECO:0000256" key="2">
    <source>
        <dbReference type="ARBA" id="ARBA00022475"/>
    </source>
</evidence>
<proteinExistence type="predicted"/>
<accession>A0A1U9JZX3</accession>
<feature type="transmembrane region" description="Helical" evidence="6">
    <location>
        <begin position="350"/>
        <end position="371"/>
    </location>
</feature>
<organism evidence="7 8">
    <name type="scientific">Paenalcaligenes hominis</name>
    <dbReference type="NCBI Taxonomy" id="643674"/>
    <lineage>
        <taxon>Bacteria</taxon>
        <taxon>Pseudomonadati</taxon>
        <taxon>Pseudomonadota</taxon>
        <taxon>Betaproteobacteria</taxon>
        <taxon>Burkholderiales</taxon>
        <taxon>Alcaligenaceae</taxon>
        <taxon>Paenalcaligenes</taxon>
    </lineage>
</organism>
<dbReference type="PANTHER" id="PTHR33529">
    <property type="entry name" value="SLR0882 PROTEIN-RELATED"/>
    <property type="match status" value="1"/>
</dbReference>
<dbReference type="InterPro" id="IPR005495">
    <property type="entry name" value="LptG/LptF_permease"/>
</dbReference>
<dbReference type="PANTHER" id="PTHR33529:SF2">
    <property type="entry name" value="LIPOPOLYSACCHARIDE EXPORT SYSTEM PERMEASE PROTEIN LPTG"/>
    <property type="match status" value="1"/>
</dbReference>
<keyword evidence="2" id="KW-1003">Cell membrane</keyword>
<dbReference type="OrthoDB" id="9776227at2"/>
<evidence type="ECO:0000256" key="5">
    <source>
        <dbReference type="ARBA" id="ARBA00023136"/>
    </source>
</evidence>
<keyword evidence="3 6" id="KW-0812">Transmembrane</keyword>
<name>A0A1U9JZX3_9BURK</name>
<reference evidence="7 8" key="1">
    <citation type="submission" date="2017-01" db="EMBL/GenBank/DDBJ databases">
        <title>Complete Genome Sequence of Paenalcaligenes hominis, Isolated from a paraplegic Patient with neurogenic bladder.</title>
        <authorList>
            <person name="Mukhopadhyay R."/>
            <person name="Joaquin J."/>
            <person name="Hogue R."/>
            <person name="Kilaru A."/>
            <person name="Jospin G."/>
            <person name="Mars K."/>
            <person name="Eisen J.A."/>
            <person name="Chaturvedi V."/>
        </authorList>
    </citation>
    <scope>NUCLEOTIDE SEQUENCE [LARGE SCALE GENOMIC DNA]</scope>
    <source>
        <strain evidence="7 8">15S00501</strain>
    </source>
</reference>
<feature type="transmembrane region" description="Helical" evidence="6">
    <location>
        <begin position="92"/>
        <end position="116"/>
    </location>
</feature>
<evidence type="ECO:0000313" key="7">
    <source>
        <dbReference type="EMBL" id="AQS51317.1"/>
    </source>
</evidence>
<keyword evidence="4 6" id="KW-1133">Transmembrane helix</keyword>
<comment type="subcellular location">
    <subcellularLocation>
        <location evidence="1">Cell membrane</location>
        <topology evidence="1">Multi-pass membrane protein</topology>
    </subcellularLocation>
</comment>
<feature type="transmembrane region" description="Helical" evidence="6">
    <location>
        <begin position="60"/>
        <end position="80"/>
    </location>
</feature>
<dbReference type="Pfam" id="PF03739">
    <property type="entry name" value="LptF_LptG"/>
    <property type="match status" value="1"/>
</dbReference>
<dbReference type="STRING" id="643674.PAEH1_06675"/>
<keyword evidence="5 6" id="KW-0472">Membrane</keyword>
<evidence type="ECO:0000256" key="1">
    <source>
        <dbReference type="ARBA" id="ARBA00004651"/>
    </source>
</evidence>
<protein>
    <submittedName>
        <fullName evidence="7">LPS export ABC transporter permease LptG</fullName>
    </submittedName>
</protein>
<dbReference type="AlphaFoldDB" id="A0A1U9JZX3"/>
<evidence type="ECO:0000256" key="6">
    <source>
        <dbReference type="SAM" id="Phobius"/>
    </source>
</evidence>
<feature type="transmembrane region" description="Helical" evidence="6">
    <location>
        <begin position="321"/>
        <end position="338"/>
    </location>
</feature>
<evidence type="ECO:0000256" key="3">
    <source>
        <dbReference type="ARBA" id="ARBA00022692"/>
    </source>
</evidence>
<dbReference type="EMBL" id="CP019697">
    <property type="protein sequence ID" value="AQS51317.1"/>
    <property type="molecule type" value="Genomic_DNA"/>
</dbReference>
<feature type="transmembrane region" description="Helical" evidence="6">
    <location>
        <begin position="291"/>
        <end position="309"/>
    </location>
</feature>
<dbReference type="InterPro" id="IPR030923">
    <property type="entry name" value="LptG"/>
</dbReference>